<dbReference type="GO" id="GO:0003677">
    <property type="term" value="F:DNA binding"/>
    <property type="evidence" value="ECO:0007669"/>
    <property type="project" value="UniProtKB-UniRule"/>
</dbReference>
<name>A0A397SIF5_9GLOM</name>
<keyword evidence="5" id="KW-1185">Reference proteome</keyword>
<keyword evidence="1" id="KW-0539">Nucleus</keyword>
<feature type="compositionally biased region" description="Pro residues" evidence="2">
    <location>
        <begin position="110"/>
        <end position="125"/>
    </location>
</feature>
<comment type="caution">
    <text evidence="4">The sequence shown here is derived from an EMBL/GenBank/DDBJ whole genome shotgun (WGS) entry which is preliminary data.</text>
</comment>
<dbReference type="AlphaFoldDB" id="A0A397SIF5"/>
<evidence type="ECO:0000313" key="5">
    <source>
        <dbReference type="Proteomes" id="UP000265703"/>
    </source>
</evidence>
<feature type="DNA-binding region" description="HMG box" evidence="1">
    <location>
        <begin position="31"/>
        <end position="100"/>
    </location>
</feature>
<dbReference type="Gene3D" id="1.10.30.10">
    <property type="entry name" value="High mobility group box domain"/>
    <property type="match status" value="1"/>
</dbReference>
<feature type="region of interest" description="Disordered" evidence="2">
    <location>
        <begin position="107"/>
        <end position="131"/>
    </location>
</feature>
<dbReference type="Proteomes" id="UP000265703">
    <property type="component" value="Unassembled WGS sequence"/>
</dbReference>
<keyword evidence="1" id="KW-0238">DNA-binding</keyword>
<proteinExistence type="predicted"/>
<sequence>MEPIIPLIKVPYPIQLTVDEILERRSDDKLRSRPPNSYFLYRMCYLKELRKRVTGSFSMTKLSKNISDSWKEENPCIKQAYKELSNKVGSQLEEKRKKGLCLIPEIFPSPSAPPPPPSPPTPPPQRSQYSSQYLSPEHGYIYQNVPFYPSFMYRQFEYPIDINIAIENGYTDLPIIDQSLFMEQQYCWPYYSMYPEQH</sequence>
<evidence type="ECO:0000256" key="1">
    <source>
        <dbReference type="PROSITE-ProRule" id="PRU00267"/>
    </source>
</evidence>
<organism evidence="4 5">
    <name type="scientific">Glomus cerebriforme</name>
    <dbReference type="NCBI Taxonomy" id="658196"/>
    <lineage>
        <taxon>Eukaryota</taxon>
        <taxon>Fungi</taxon>
        <taxon>Fungi incertae sedis</taxon>
        <taxon>Mucoromycota</taxon>
        <taxon>Glomeromycotina</taxon>
        <taxon>Glomeromycetes</taxon>
        <taxon>Glomerales</taxon>
        <taxon>Glomeraceae</taxon>
        <taxon>Glomus</taxon>
    </lineage>
</organism>
<evidence type="ECO:0000259" key="3">
    <source>
        <dbReference type="PROSITE" id="PS50118"/>
    </source>
</evidence>
<dbReference type="GO" id="GO:0005634">
    <property type="term" value="C:nucleus"/>
    <property type="evidence" value="ECO:0007669"/>
    <property type="project" value="UniProtKB-UniRule"/>
</dbReference>
<dbReference type="SUPFAM" id="SSF47095">
    <property type="entry name" value="HMG-box"/>
    <property type="match status" value="1"/>
</dbReference>
<reference evidence="4 5" key="1">
    <citation type="submission" date="2018-06" db="EMBL/GenBank/DDBJ databases">
        <title>Comparative genomics reveals the genomic features of Rhizophagus irregularis, R. cerebriforme, R. diaphanum and Gigaspora rosea, and their symbiotic lifestyle signature.</title>
        <authorList>
            <person name="Morin E."/>
            <person name="San Clemente H."/>
            <person name="Chen E.C.H."/>
            <person name="De La Providencia I."/>
            <person name="Hainaut M."/>
            <person name="Kuo A."/>
            <person name="Kohler A."/>
            <person name="Murat C."/>
            <person name="Tang N."/>
            <person name="Roy S."/>
            <person name="Loubradou J."/>
            <person name="Henrissat B."/>
            <person name="Grigoriev I.V."/>
            <person name="Corradi N."/>
            <person name="Roux C."/>
            <person name="Martin F.M."/>
        </authorList>
    </citation>
    <scope>NUCLEOTIDE SEQUENCE [LARGE SCALE GENOMIC DNA]</scope>
    <source>
        <strain evidence="4 5">DAOM 227022</strain>
    </source>
</reference>
<dbReference type="PROSITE" id="PS50118">
    <property type="entry name" value="HMG_BOX_2"/>
    <property type="match status" value="1"/>
</dbReference>
<accession>A0A397SIF5</accession>
<feature type="domain" description="HMG box" evidence="3">
    <location>
        <begin position="31"/>
        <end position="100"/>
    </location>
</feature>
<dbReference type="InterPro" id="IPR036910">
    <property type="entry name" value="HMG_box_dom_sf"/>
</dbReference>
<gene>
    <name evidence="4" type="ORF">C1645_862953</name>
</gene>
<evidence type="ECO:0000313" key="4">
    <source>
        <dbReference type="EMBL" id="RIA82274.1"/>
    </source>
</evidence>
<dbReference type="InterPro" id="IPR009071">
    <property type="entry name" value="HMG_box_dom"/>
</dbReference>
<dbReference type="EMBL" id="QKYT01000682">
    <property type="protein sequence ID" value="RIA82274.1"/>
    <property type="molecule type" value="Genomic_DNA"/>
</dbReference>
<evidence type="ECO:0000256" key="2">
    <source>
        <dbReference type="SAM" id="MobiDB-lite"/>
    </source>
</evidence>
<protein>
    <recommendedName>
        <fullName evidence="3">HMG box domain-containing protein</fullName>
    </recommendedName>
</protein>
<dbReference type="OrthoDB" id="5598240at2759"/>
<dbReference type="Pfam" id="PF00505">
    <property type="entry name" value="HMG_box"/>
    <property type="match status" value="1"/>
</dbReference>